<dbReference type="PANTHER" id="PTHR30069:SF29">
    <property type="entry name" value="HEMOGLOBIN AND HEMOGLOBIN-HAPTOGLOBIN-BINDING PROTEIN 1-RELATED"/>
    <property type="match status" value="1"/>
</dbReference>
<comment type="subcellular location">
    <subcellularLocation>
        <location evidence="1 8">Cell outer membrane</location>
        <topology evidence="1 8">Multi-pass membrane protein</topology>
    </subcellularLocation>
</comment>
<dbReference type="GO" id="GO:0015344">
    <property type="term" value="F:siderophore uptake transmembrane transporter activity"/>
    <property type="evidence" value="ECO:0007669"/>
    <property type="project" value="TreeGrafter"/>
</dbReference>
<protein>
    <submittedName>
        <fullName evidence="11">TonB-dependent receptor</fullName>
    </submittedName>
</protein>
<dbReference type="Pfam" id="PF07715">
    <property type="entry name" value="Plug"/>
    <property type="match status" value="1"/>
</dbReference>
<evidence type="ECO:0000256" key="1">
    <source>
        <dbReference type="ARBA" id="ARBA00004571"/>
    </source>
</evidence>
<evidence type="ECO:0000256" key="4">
    <source>
        <dbReference type="ARBA" id="ARBA00022692"/>
    </source>
</evidence>
<evidence type="ECO:0000256" key="2">
    <source>
        <dbReference type="ARBA" id="ARBA00022448"/>
    </source>
</evidence>
<dbReference type="PROSITE" id="PS52016">
    <property type="entry name" value="TONB_DEPENDENT_REC_3"/>
    <property type="match status" value="1"/>
</dbReference>
<evidence type="ECO:0000256" key="3">
    <source>
        <dbReference type="ARBA" id="ARBA00022452"/>
    </source>
</evidence>
<dbReference type="AlphaFoldDB" id="A0A934VN99"/>
<dbReference type="Pfam" id="PF14905">
    <property type="entry name" value="OMP_b-brl_3"/>
    <property type="match status" value="1"/>
</dbReference>
<evidence type="ECO:0000313" key="11">
    <source>
        <dbReference type="EMBL" id="MBK1876007.1"/>
    </source>
</evidence>
<keyword evidence="5" id="KW-0732">Signal</keyword>
<keyword evidence="12" id="KW-1185">Reference proteome</keyword>
<dbReference type="Gene3D" id="2.40.170.20">
    <property type="entry name" value="TonB-dependent receptor, beta-barrel domain"/>
    <property type="match status" value="1"/>
</dbReference>
<keyword evidence="3 8" id="KW-1134">Transmembrane beta strand</keyword>
<dbReference type="GO" id="GO:0009279">
    <property type="term" value="C:cell outer membrane"/>
    <property type="evidence" value="ECO:0007669"/>
    <property type="project" value="UniProtKB-SubCell"/>
</dbReference>
<evidence type="ECO:0000259" key="10">
    <source>
        <dbReference type="Pfam" id="PF14905"/>
    </source>
</evidence>
<dbReference type="Proteomes" id="UP000617628">
    <property type="component" value="Unassembled WGS sequence"/>
</dbReference>
<evidence type="ECO:0000313" key="12">
    <source>
        <dbReference type="Proteomes" id="UP000617628"/>
    </source>
</evidence>
<organism evidence="11 12">
    <name type="scientific">Pelagicoccus mobilis</name>
    <dbReference type="NCBI Taxonomy" id="415221"/>
    <lineage>
        <taxon>Bacteria</taxon>
        <taxon>Pseudomonadati</taxon>
        <taxon>Verrucomicrobiota</taxon>
        <taxon>Opitutia</taxon>
        <taxon>Puniceicoccales</taxon>
        <taxon>Pelagicoccaceae</taxon>
        <taxon>Pelagicoccus</taxon>
    </lineage>
</organism>
<evidence type="ECO:0000256" key="5">
    <source>
        <dbReference type="ARBA" id="ARBA00022729"/>
    </source>
</evidence>
<dbReference type="RefSeq" id="WP_200354223.1">
    <property type="nucleotide sequence ID" value="NZ_JAENIL010000005.1"/>
</dbReference>
<feature type="domain" description="TonB-dependent receptor plug" evidence="9">
    <location>
        <begin position="68"/>
        <end position="173"/>
    </location>
</feature>
<dbReference type="EMBL" id="JAENIL010000005">
    <property type="protein sequence ID" value="MBK1876007.1"/>
    <property type="molecule type" value="Genomic_DNA"/>
</dbReference>
<dbReference type="GO" id="GO:0044718">
    <property type="term" value="P:siderophore transmembrane transport"/>
    <property type="evidence" value="ECO:0007669"/>
    <property type="project" value="TreeGrafter"/>
</dbReference>
<keyword evidence="2 8" id="KW-0813">Transport</keyword>
<keyword evidence="7 8" id="KW-0998">Cell outer membrane</keyword>
<dbReference type="InterPro" id="IPR012910">
    <property type="entry name" value="Plug_dom"/>
</dbReference>
<dbReference type="InterPro" id="IPR041700">
    <property type="entry name" value="OMP_b-brl_3"/>
</dbReference>
<comment type="similarity">
    <text evidence="8">Belongs to the TonB-dependent receptor family.</text>
</comment>
<comment type="caution">
    <text evidence="11">The sequence shown here is derived from an EMBL/GenBank/DDBJ whole genome shotgun (WGS) entry which is preliminary data.</text>
</comment>
<dbReference type="InterPro" id="IPR037066">
    <property type="entry name" value="Plug_dom_sf"/>
</dbReference>
<dbReference type="SUPFAM" id="SSF56935">
    <property type="entry name" value="Porins"/>
    <property type="match status" value="1"/>
</dbReference>
<evidence type="ECO:0000259" key="9">
    <source>
        <dbReference type="Pfam" id="PF07715"/>
    </source>
</evidence>
<name>A0A934VN99_9BACT</name>
<evidence type="ECO:0000256" key="8">
    <source>
        <dbReference type="PROSITE-ProRule" id="PRU01360"/>
    </source>
</evidence>
<evidence type="ECO:0000256" key="7">
    <source>
        <dbReference type="ARBA" id="ARBA00023237"/>
    </source>
</evidence>
<proteinExistence type="inferred from homology"/>
<keyword evidence="11" id="KW-0675">Receptor</keyword>
<dbReference type="PANTHER" id="PTHR30069">
    <property type="entry name" value="TONB-DEPENDENT OUTER MEMBRANE RECEPTOR"/>
    <property type="match status" value="1"/>
</dbReference>
<feature type="domain" description="Outer membrane protein beta-barrel" evidence="10">
    <location>
        <begin position="483"/>
        <end position="677"/>
    </location>
</feature>
<keyword evidence="4 8" id="KW-0812">Transmembrane</keyword>
<accession>A0A934VN99</accession>
<evidence type="ECO:0000256" key="6">
    <source>
        <dbReference type="ARBA" id="ARBA00023136"/>
    </source>
</evidence>
<dbReference type="InterPro" id="IPR036942">
    <property type="entry name" value="Beta-barrel_TonB_sf"/>
</dbReference>
<dbReference type="InterPro" id="IPR039426">
    <property type="entry name" value="TonB-dep_rcpt-like"/>
</dbReference>
<keyword evidence="6 8" id="KW-0472">Membrane</keyword>
<gene>
    <name evidence="11" type="ORF">JIN87_03950</name>
</gene>
<sequence>MLPSPSTPSLSASLRLFCLVGILAILRLASAQPASDDLSPGPSPLSLEELANKPAIVSSRLESQVFNAPTGSFVFDEDDISNLPVDSIPEMLRYAPGVHIIRPNNGIWGLGIRGINSRFFNRALFTVDEQNVYGSIFAGLFGNQHDLLMEDVSSVEVAYGPGGGTWDNNAVNGMVNVRMKTAFETEGSLLRVNLGTENYGVAGRIGWAVNDTTSARVYAKANHRDSSFTRFPYENDWDTARAGFRIDHRPTSHDLVSISGEAFYSDLGYAYDLANFDTGDLSFVATSEKLAGGNSQFKWTRNRSNDSSYSVRSWVGYSDLDAAYAAFSTWNGGIEARGSQRFSDFHSLSANIGFAYHEEHTSSTAASDFTDRQLDNPSYYAGFQDEWEIKPEKIKFSWGLDFRHDERANDSTYSPNARFIYEIDDRSRFWLSYSQANRTPPVSLSVIESLRSGKALDAPITIPTPGGPLTIEHSLANAVSREQLDAEELDSYEFGYRVLFPENKGSFTLNAFSYKYDKLIGRVGVDQSLSLFTPTPYVDIEVAYDNLLEGDARGFEASLDWQFSPWQRARLNYSRMTDDFESLIIPENDFQAGFIAFSLDEFDNSTPKHLATLNLITQLHEDWNLDTGFRYSSDYDFAKGYQQDIFQLDARLSWQKSESLRLSLVGRNLLDPTTQEARLKDYFGHWTEMKREAYLEITAQF</sequence>
<reference evidence="11" key="1">
    <citation type="submission" date="2021-01" db="EMBL/GenBank/DDBJ databases">
        <title>Modified the classification status of verrucomicrobia.</title>
        <authorList>
            <person name="Feng X."/>
        </authorList>
    </citation>
    <scope>NUCLEOTIDE SEQUENCE</scope>
    <source>
        <strain evidence="11">KCTC 13126</strain>
    </source>
</reference>
<dbReference type="Gene3D" id="2.170.130.10">
    <property type="entry name" value="TonB-dependent receptor, plug domain"/>
    <property type="match status" value="1"/>
</dbReference>